<gene>
    <name evidence="3" type="ORF">PGLA1383_LOCUS35796</name>
</gene>
<evidence type="ECO:0000313" key="4">
    <source>
        <dbReference type="Proteomes" id="UP000654075"/>
    </source>
</evidence>
<accession>A0A813G0M8</accession>
<evidence type="ECO:0000259" key="2">
    <source>
        <dbReference type="Pfam" id="PF13649"/>
    </source>
</evidence>
<dbReference type="CDD" id="cd02440">
    <property type="entry name" value="AdoMet_MTases"/>
    <property type="match status" value="1"/>
</dbReference>
<feature type="domain" description="Methyltransferase" evidence="2">
    <location>
        <begin position="117"/>
        <end position="210"/>
    </location>
</feature>
<keyword evidence="4" id="KW-1185">Reference proteome</keyword>
<dbReference type="Pfam" id="PF13649">
    <property type="entry name" value="Methyltransf_25"/>
    <property type="match status" value="1"/>
</dbReference>
<sequence length="273" mass="30606">MALLSIYLSLSLSLSQISGESISDCPGSADSSTRLGASLLQSSRHTHLSRNVSAPESALQGCDAKQNYFDDFQGNSQVADESARRWHYSDCARSKSYVDTFTDMVKNQSWKLQPSRILSFGCSVGFEPKEVKARFPEAEVWGYDLDAETIETARRDVDPQYNITFTSDRMELRPNSFEVVLINNVLYSYMSPGEFREFLRGALDLVHPGGVLELTIFDDTRYCTEPGARGAGGYCEDYAFQEHVAWDVLAELLPNSSASFKLDYPSYMFVHRA</sequence>
<comment type="caution">
    <text evidence="3">The sequence shown here is derived from an EMBL/GenBank/DDBJ whole genome shotgun (WGS) entry which is preliminary data.</text>
</comment>
<feature type="chain" id="PRO_5032701256" description="Methyltransferase domain-containing protein" evidence="1">
    <location>
        <begin position="20"/>
        <end position="273"/>
    </location>
</feature>
<dbReference type="Proteomes" id="UP000654075">
    <property type="component" value="Unassembled WGS sequence"/>
</dbReference>
<dbReference type="SUPFAM" id="SSF53335">
    <property type="entry name" value="S-adenosyl-L-methionine-dependent methyltransferases"/>
    <property type="match status" value="1"/>
</dbReference>
<protein>
    <recommendedName>
        <fullName evidence="2">Methyltransferase domain-containing protein</fullName>
    </recommendedName>
</protein>
<name>A0A813G0M8_POLGL</name>
<feature type="signal peptide" evidence="1">
    <location>
        <begin position="1"/>
        <end position="19"/>
    </location>
</feature>
<keyword evidence="1" id="KW-0732">Signal</keyword>
<evidence type="ECO:0000313" key="3">
    <source>
        <dbReference type="EMBL" id="CAE8618150.1"/>
    </source>
</evidence>
<dbReference type="InterPro" id="IPR029063">
    <property type="entry name" value="SAM-dependent_MTases_sf"/>
</dbReference>
<dbReference type="Gene3D" id="3.40.50.150">
    <property type="entry name" value="Vaccinia Virus protein VP39"/>
    <property type="match status" value="1"/>
</dbReference>
<proteinExistence type="predicted"/>
<organism evidence="3 4">
    <name type="scientific">Polarella glacialis</name>
    <name type="common">Dinoflagellate</name>
    <dbReference type="NCBI Taxonomy" id="89957"/>
    <lineage>
        <taxon>Eukaryota</taxon>
        <taxon>Sar</taxon>
        <taxon>Alveolata</taxon>
        <taxon>Dinophyceae</taxon>
        <taxon>Suessiales</taxon>
        <taxon>Suessiaceae</taxon>
        <taxon>Polarella</taxon>
    </lineage>
</organism>
<dbReference type="OrthoDB" id="2013972at2759"/>
<dbReference type="EMBL" id="CAJNNV010026423">
    <property type="protein sequence ID" value="CAE8618150.1"/>
    <property type="molecule type" value="Genomic_DNA"/>
</dbReference>
<evidence type="ECO:0000256" key="1">
    <source>
        <dbReference type="SAM" id="SignalP"/>
    </source>
</evidence>
<dbReference type="AlphaFoldDB" id="A0A813G0M8"/>
<reference evidence="3" key="1">
    <citation type="submission" date="2021-02" db="EMBL/GenBank/DDBJ databases">
        <authorList>
            <person name="Dougan E. K."/>
            <person name="Rhodes N."/>
            <person name="Thang M."/>
            <person name="Chan C."/>
        </authorList>
    </citation>
    <scope>NUCLEOTIDE SEQUENCE</scope>
</reference>
<dbReference type="InterPro" id="IPR041698">
    <property type="entry name" value="Methyltransf_25"/>
</dbReference>